<name>A0ABW0RFK5_9BACL</name>
<gene>
    <name evidence="1" type="ORF">ACFPOH_13940</name>
</gene>
<keyword evidence="2" id="KW-1185">Reference proteome</keyword>
<sequence>MDICLLTENINENSGGIIDILEEESVAVYVFLYNEFLKGDVTLNPVSQFMYRSFYRLDNAGLTSEFKTAYFELMQQYRNKDNINPKEIIEELYKYKRRKGNHSIQFSFTTN</sequence>
<protein>
    <submittedName>
        <fullName evidence="1">Uncharacterized protein</fullName>
    </submittedName>
</protein>
<accession>A0ABW0RFK5</accession>
<organism evidence="1 2">
    <name type="scientific">Ureibacillus suwonensis</name>
    <dbReference type="NCBI Taxonomy" id="313007"/>
    <lineage>
        <taxon>Bacteria</taxon>
        <taxon>Bacillati</taxon>
        <taxon>Bacillota</taxon>
        <taxon>Bacilli</taxon>
        <taxon>Bacillales</taxon>
        <taxon>Caryophanaceae</taxon>
        <taxon>Ureibacillus</taxon>
    </lineage>
</organism>
<dbReference type="EMBL" id="JBHSNQ010000181">
    <property type="protein sequence ID" value="MFC5542807.1"/>
    <property type="molecule type" value="Genomic_DNA"/>
</dbReference>
<evidence type="ECO:0000313" key="1">
    <source>
        <dbReference type="EMBL" id="MFC5542807.1"/>
    </source>
</evidence>
<reference evidence="2" key="1">
    <citation type="journal article" date="2019" name="Int. J. Syst. Evol. Microbiol.">
        <title>The Global Catalogue of Microorganisms (GCM) 10K type strain sequencing project: providing services to taxonomists for standard genome sequencing and annotation.</title>
        <authorList>
            <consortium name="The Broad Institute Genomics Platform"/>
            <consortium name="The Broad Institute Genome Sequencing Center for Infectious Disease"/>
            <person name="Wu L."/>
            <person name="Ma J."/>
        </authorList>
    </citation>
    <scope>NUCLEOTIDE SEQUENCE [LARGE SCALE GENOMIC DNA]</scope>
    <source>
        <strain evidence="2">CCUG 56331</strain>
    </source>
</reference>
<proteinExistence type="predicted"/>
<dbReference type="RefSeq" id="WP_390310251.1">
    <property type="nucleotide sequence ID" value="NZ_JBHSNQ010000181.1"/>
</dbReference>
<evidence type="ECO:0000313" key="2">
    <source>
        <dbReference type="Proteomes" id="UP001595978"/>
    </source>
</evidence>
<comment type="caution">
    <text evidence="1">The sequence shown here is derived from an EMBL/GenBank/DDBJ whole genome shotgun (WGS) entry which is preliminary data.</text>
</comment>
<dbReference type="Proteomes" id="UP001595978">
    <property type="component" value="Unassembled WGS sequence"/>
</dbReference>